<dbReference type="AlphaFoldDB" id="A0A518BJM3"/>
<name>A0A518BJM3_9BACT</name>
<dbReference type="KEGG" id="pbap:Pla133_22570"/>
<dbReference type="Proteomes" id="UP000316921">
    <property type="component" value="Chromosome"/>
</dbReference>
<dbReference type="GO" id="GO:0016645">
    <property type="term" value="F:oxidoreductase activity, acting on the CH-NH group of donors"/>
    <property type="evidence" value="ECO:0007669"/>
    <property type="project" value="InterPro"/>
</dbReference>
<evidence type="ECO:0000259" key="1">
    <source>
        <dbReference type="Pfam" id="PF05430"/>
    </source>
</evidence>
<gene>
    <name evidence="2" type="primary">mnmC</name>
    <name evidence="2" type="ORF">Pla133_22570</name>
</gene>
<protein>
    <submittedName>
        <fullName evidence="2">tRNA 5-methylaminomethyl-2-thiouridine biosynthesis bifunctional protein MnmC</fullName>
    </submittedName>
</protein>
<accession>A0A518BJM3</accession>
<dbReference type="PANTHER" id="PTHR39963:SF1">
    <property type="entry name" value="MNMC-LIKE METHYLTRANSFERASE DOMAIN-CONTAINING PROTEIN"/>
    <property type="match status" value="1"/>
</dbReference>
<feature type="domain" description="MnmC-like methyltransferase" evidence="1">
    <location>
        <begin position="140"/>
        <end position="234"/>
    </location>
</feature>
<proteinExistence type="predicted"/>
<evidence type="ECO:0000313" key="3">
    <source>
        <dbReference type="Proteomes" id="UP000316921"/>
    </source>
</evidence>
<reference evidence="2 3" key="1">
    <citation type="submission" date="2019-02" db="EMBL/GenBank/DDBJ databases">
        <title>Deep-cultivation of Planctomycetes and their phenomic and genomic characterization uncovers novel biology.</title>
        <authorList>
            <person name="Wiegand S."/>
            <person name="Jogler M."/>
            <person name="Boedeker C."/>
            <person name="Pinto D."/>
            <person name="Vollmers J."/>
            <person name="Rivas-Marin E."/>
            <person name="Kohn T."/>
            <person name="Peeters S.H."/>
            <person name="Heuer A."/>
            <person name="Rast P."/>
            <person name="Oberbeckmann S."/>
            <person name="Bunk B."/>
            <person name="Jeske O."/>
            <person name="Meyerdierks A."/>
            <person name="Storesund J.E."/>
            <person name="Kallscheuer N."/>
            <person name="Luecker S."/>
            <person name="Lage O.M."/>
            <person name="Pohl T."/>
            <person name="Merkel B.J."/>
            <person name="Hornburger P."/>
            <person name="Mueller R.-W."/>
            <person name="Bruemmer F."/>
            <person name="Labrenz M."/>
            <person name="Spormann A.M."/>
            <person name="Op den Camp H."/>
            <person name="Overmann J."/>
            <person name="Amann R."/>
            <person name="Jetten M.S.M."/>
            <person name="Mascher T."/>
            <person name="Medema M.H."/>
            <person name="Devos D.P."/>
            <person name="Kaster A.-K."/>
            <person name="Ovreas L."/>
            <person name="Rohde M."/>
            <person name="Galperin M.Y."/>
            <person name="Jogler C."/>
        </authorList>
    </citation>
    <scope>NUCLEOTIDE SEQUENCE [LARGE SCALE GENOMIC DNA]</scope>
    <source>
        <strain evidence="2 3">Pla133</strain>
    </source>
</reference>
<keyword evidence="3" id="KW-1185">Reference proteome</keyword>
<organism evidence="2 3">
    <name type="scientific">Engelhardtia mirabilis</name>
    <dbReference type="NCBI Taxonomy" id="2528011"/>
    <lineage>
        <taxon>Bacteria</taxon>
        <taxon>Pseudomonadati</taxon>
        <taxon>Planctomycetota</taxon>
        <taxon>Planctomycetia</taxon>
        <taxon>Planctomycetia incertae sedis</taxon>
        <taxon>Engelhardtia</taxon>
    </lineage>
</organism>
<evidence type="ECO:0000313" key="2">
    <source>
        <dbReference type="EMBL" id="QDU67179.1"/>
    </source>
</evidence>
<dbReference type="Gene3D" id="3.40.50.150">
    <property type="entry name" value="Vaccinia Virus protein VP39"/>
    <property type="match status" value="1"/>
</dbReference>
<dbReference type="PANTHER" id="PTHR39963">
    <property type="entry name" value="SLL0983 PROTEIN"/>
    <property type="match status" value="1"/>
</dbReference>
<dbReference type="Pfam" id="PF05430">
    <property type="entry name" value="Methyltransf_30"/>
    <property type="match status" value="1"/>
</dbReference>
<dbReference type="EMBL" id="CP036287">
    <property type="protein sequence ID" value="QDU67179.1"/>
    <property type="molecule type" value="Genomic_DNA"/>
</dbReference>
<dbReference type="SUPFAM" id="SSF53335">
    <property type="entry name" value="S-adenosyl-L-methionine-dependent methyltransferases"/>
    <property type="match status" value="1"/>
</dbReference>
<dbReference type="RefSeq" id="WP_145065121.1">
    <property type="nucleotide sequence ID" value="NZ_CP036287.1"/>
</dbReference>
<dbReference type="InterPro" id="IPR029063">
    <property type="entry name" value="SAM-dependent_MTases_sf"/>
</dbReference>
<dbReference type="InterPro" id="IPR008471">
    <property type="entry name" value="MnmC-like_methylTransf"/>
</dbReference>
<sequence length="275" mass="28445">MTTNREVERGWRPVRTADGSLTALHPIHGQAAHDLEGARSEARSRYARPCLLDLVEPGATVRLLDVGSGLGLNLAAALEAVEGHGARLQAVGLELDRRALECAAAMGPDPEPGFERAWSAVRLAFVAALEGRGGVLGFGARSSIELHLGDAAAALAGDRFPGPFDAIFLDGYAPALGGALWDPPFLAALAERLAPHGRLATYTASARVRAGMLAAGLALGLPERVGRKGAGTLAGWKALDGPRVSALDRAQAAKLDRRAERLRVSPGGGKPDGGA</sequence>